<evidence type="ECO:0000256" key="8">
    <source>
        <dbReference type="PROSITE-ProRule" id="PRU00027"/>
    </source>
</evidence>
<dbReference type="Pfam" id="PF04937">
    <property type="entry name" value="DUF659"/>
    <property type="match status" value="1"/>
</dbReference>
<name>A0ABP1Q844_9HEXA</name>
<gene>
    <name evidence="11" type="ORF">ODALV1_LOCUS6296</name>
</gene>
<sequence length="507" mass="58277">MYRLLLRDRFEIHFHIKIIACITELPSQDLELESDEEDDQNDKDWSADLPSASEEEYEYRYENDNPYIEMMEELRNSNQTNTTPRLVLVTDREPSNSNQGIETVDLEEEQLSESVTRRPSGFTRKHSGGREKSRIWEEFTEVNDKTWKCKHCAHVYKHPQANRLQKHLNKCSKRKSRANLPTFVPVSTSSDVLGCPVSEVQKPSTSQRTLEQCTPRTSSQLKHQMDEALLKMICSTNASFNMVENKEFKAFINLARGSYEVPTRKYIGDTMLEKVYNKEMLKFSSFVKRKRATILQDGWKAPQGECVIAHSLTIEGRNYFFNSHVMGEEKKTSENCLRLLIQAIEKAESMGVHVTSCVTDNCASMKLMREMLKVKRPTILTYGCNSHLLNLIGKKITPEELMQKVVLVQKYVSNHDITKAALKNIRGLSPVLPTDTRWNSQLSCLENYYKNHAKYLEISRREDIPISNTVLNIVENQSVVPEVKGLINILKPVALSLDMVIGFTILD</sequence>
<evidence type="ECO:0000259" key="10">
    <source>
        <dbReference type="PROSITE" id="PS50808"/>
    </source>
</evidence>
<dbReference type="InterPro" id="IPR003656">
    <property type="entry name" value="Znf_BED"/>
</dbReference>
<dbReference type="PANTHER" id="PTHR46481">
    <property type="entry name" value="ZINC FINGER BED DOMAIN-CONTAINING PROTEIN 4"/>
    <property type="match status" value="1"/>
</dbReference>
<evidence type="ECO:0000256" key="6">
    <source>
        <dbReference type="ARBA" id="ARBA00023163"/>
    </source>
</evidence>
<dbReference type="SUPFAM" id="SSF140996">
    <property type="entry name" value="Hermes dimerisation domain"/>
    <property type="match status" value="1"/>
</dbReference>
<feature type="region of interest" description="Disordered" evidence="9">
    <location>
        <begin position="108"/>
        <end position="129"/>
    </location>
</feature>
<dbReference type="PROSITE" id="PS50808">
    <property type="entry name" value="ZF_BED"/>
    <property type="match status" value="1"/>
</dbReference>
<dbReference type="SUPFAM" id="SSF53098">
    <property type="entry name" value="Ribonuclease H-like"/>
    <property type="match status" value="1"/>
</dbReference>
<evidence type="ECO:0000313" key="12">
    <source>
        <dbReference type="Proteomes" id="UP001642540"/>
    </source>
</evidence>
<evidence type="ECO:0000256" key="3">
    <source>
        <dbReference type="ARBA" id="ARBA00022771"/>
    </source>
</evidence>
<evidence type="ECO:0000256" key="9">
    <source>
        <dbReference type="SAM" id="MobiDB-lite"/>
    </source>
</evidence>
<comment type="caution">
    <text evidence="11">The sequence shown here is derived from an EMBL/GenBank/DDBJ whole genome shotgun (WGS) entry which is preliminary data.</text>
</comment>
<comment type="subcellular location">
    <subcellularLocation>
        <location evidence="1">Nucleus</location>
    </subcellularLocation>
</comment>
<keyword evidence="7" id="KW-0539">Nucleus</keyword>
<proteinExistence type="predicted"/>
<keyword evidence="6" id="KW-0804">Transcription</keyword>
<dbReference type="PANTHER" id="PTHR46481:SF10">
    <property type="entry name" value="ZINC FINGER BED DOMAIN-CONTAINING PROTEIN 39"/>
    <property type="match status" value="1"/>
</dbReference>
<keyword evidence="4" id="KW-0862">Zinc</keyword>
<evidence type="ECO:0000256" key="5">
    <source>
        <dbReference type="ARBA" id="ARBA00023015"/>
    </source>
</evidence>
<dbReference type="InterPro" id="IPR052035">
    <property type="entry name" value="ZnF_BED_domain_contain"/>
</dbReference>
<feature type="domain" description="BED-type" evidence="10">
    <location>
        <begin position="130"/>
        <end position="178"/>
    </location>
</feature>
<feature type="compositionally biased region" description="Acidic residues" evidence="9">
    <location>
        <begin position="31"/>
        <end position="41"/>
    </location>
</feature>
<dbReference type="EMBL" id="CAXLJM020000019">
    <property type="protein sequence ID" value="CAL8085990.1"/>
    <property type="molecule type" value="Genomic_DNA"/>
</dbReference>
<evidence type="ECO:0000256" key="2">
    <source>
        <dbReference type="ARBA" id="ARBA00022723"/>
    </source>
</evidence>
<organism evidence="11 12">
    <name type="scientific">Orchesella dallaii</name>
    <dbReference type="NCBI Taxonomy" id="48710"/>
    <lineage>
        <taxon>Eukaryota</taxon>
        <taxon>Metazoa</taxon>
        <taxon>Ecdysozoa</taxon>
        <taxon>Arthropoda</taxon>
        <taxon>Hexapoda</taxon>
        <taxon>Collembola</taxon>
        <taxon>Entomobryomorpha</taxon>
        <taxon>Entomobryoidea</taxon>
        <taxon>Orchesellidae</taxon>
        <taxon>Orchesellinae</taxon>
        <taxon>Orchesella</taxon>
    </lineage>
</organism>
<dbReference type="Proteomes" id="UP001642540">
    <property type="component" value="Unassembled WGS sequence"/>
</dbReference>
<evidence type="ECO:0000256" key="4">
    <source>
        <dbReference type="ARBA" id="ARBA00022833"/>
    </source>
</evidence>
<accession>A0ABP1Q844</accession>
<keyword evidence="5" id="KW-0805">Transcription regulation</keyword>
<dbReference type="InterPro" id="IPR007021">
    <property type="entry name" value="DUF659"/>
</dbReference>
<keyword evidence="12" id="KW-1185">Reference proteome</keyword>
<dbReference type="InterPro" id="IPR012337">
    <property type="entry name" value="RNaseH-like_sf"/>
</dbReference>
<evidence type="ECO:0000256" key="1">
    <source>
        <dbReference type="ARBA" id="ARBA00004123"/>
    </source>
</evidence>
<keyword evidence="2" id="KW-0479">Metal-binding</keyword>
<protein>
    <recommendedName>
        <fullName evidence="10">BED-type domain-containing protein</fullName>
    </recommendedName>
</protein>
<reference evidence="11 12" key="1">
    <citation type="submission" date="2024-08" db="EMBL/GenBank/DDBJ databases">
        <authorList>
            <person name="Cucini C."/>
            <person name="Frati F."/>
        </authorList>
    </citation>
    <scope>NUCLEOTIDE SEQUENCE [LARGE SCALE GENOMIC DNA]</scope>
</reference>
<evidence type="ECO:0000256" key="7">
    <source>
        <dbReference type="ARBA" id="ARBA00023242"/>
    </source>
</evidence>
<keyword evidence="3 8" id="KW-0863">Zinc-finger</keyword>
<evidence type="ECO:0000313" key="11">
    <source>
        <dbReference type="EMBL" id="CAL8085990.1"/>
    </source>
</evidence>
<feature type="region of interest" description="Disordered" evidence="9">
    <location>
        <begin position="31"/>
        <end position="58"/>
    </location>
</feature>